<dbReference type="NCBIfam" id="NF003645">
    <property type="entry name" value="PRK05286.1-2"/>
    <property type="match status" value="1"/>
</dbReference>
<gene>
    <name evidence="13" type="ORF">LOD99_14990</name>
</gene>
<dbReference type="InterPro" id="IPR005719">
    <property type="entry name" value="Dihydroorotate_DH_2"/>
</dbReference>
<proteinExistence type="inferred from homology"/>
<keyword evidence="11" id="KW-0496">Mitochondrion</keyword>
<dbReference type="GO" id="GO:0106430">
    <property type="term" value="F:dihydroorotate dehydrogenase (quinone) activity"/>
    <property type="evidence" value="ECO:0007669"/>
    <property type="project" value="UniProtKB-EC"/>
</dbReference>
<dbReference type="AlphaFoldDB" id="A0AAV7KFE2"/>
<evidence type="ECO:0000256" key="9">
    <source>
        <dbReference type="ARBA" id="ARBA00023136"/>
    </source>
</evidence>
<evidence type="ECO:0000256" key="7">
    <source>
        <dbReference type="ARBA" id="ARBA00022643"/>
    </source>
</evidence>
<evidence type="ECO:0000256" key="3">
    <source>
        <dbReference type="ARBA" id="ARBA00005359"/>
    </source>
</evidence>
<feature type="domain" description="Dihydroorotate dehydrogenase catalytic" evidence="12">
    <location>
        <begin position="69"/>
        <end position="364"/>
    </location>
</feature>
<dbReference type="Pfam" id="PF01180">
    <property type="entry name" value="DHO_dh"/>
    <property type="match status" value="1"/>
</dbReference>
<dbReference type="NCBIfam" id="TIGR01036">
    <property type="entry name" value="pyrD_sub2"/>
    <property type="match status" value="1"/>
</dbReference>
<dbReference type="Gene3D" id="3.20.20.70">
    <property type="entry name" value="Aldolase class I"/>
    <property type="match status" value="1"/>
</dbReference>
<dbReference type="PROSITE" id="PS00911">
    <property type="entry name" value="DHODEHASE_1"/>
    <property type="match status" value="1"/>
</dbReference>
<dbReference type="PANTHER" id="PTHR48109:SF4">
    <property type="entry name" value="DIHYDROOROTATE DEHYDROGENASE (QUINONE), MITOCHONDRIAL"/>
    <property type="match status" value="1"/>
</dbReference>
<sequence>MLKKLGIIYISTCGAMFLGWHLSNKQKLYDYVLNPFIQTLPPEVAHTFVISALRNGLVPKNPPQTNPILKTKLANYEICSPIGLAAGFDKNARGLFGLSKLGFSFLEVGTVTPQEQPGNSGPRLFKLKRDKALINRMGFNNEGADEMSEQIDTFKDKHPKNFILGINIGKNKLSEIAAIDYRICITKLAYCADYLVLNVSSPNTPGLRDLQGKEQLSQLLLSVKSEMLKRKVDKPLFLKISPDLSMDGIKDIVSVVQAPDTRVDGLIISNSTLRRNFDLHGPYVTMTGGLTGKPIRNLSTQMIRIVYNLTNGQIPIIGVGGVFTGDDAFEKIKAGASLVQIYTAFVYEGPTVVRRIENRLAELLEENKFNNVSEAIGIEANKK</sequence>
<reference evidence="13 14" key="1">
    <citation type="journal article" date="2023" name="BMC Biol.">
        <title>The compact genome of the sponge Oopsacas minuta (Hexactinellida) is lacking key metazoan core genes.</title>
        <authorList>
            <person name="Santini S."/>
            <person name="Schenkelaars Q."/>
            <person name="Jourda C."/>
            <person name="Duchesne M."/>
            <person name="Belahbib H."/>
            <person name="Rocher C."/>
            <person name="Selva M."/>
            <person name="Riesgo A."/>
            <person name="Vervoort M."/>
            <person name="Leys S.P."/>
            <person name="Kodjabachian L."/>
            <person name="Le Bivic A."/>
            <person name="Borchiellini C."/>
            <person name="Claverie J.M."/>
            <person name="Renard E."/>
        </authorList>
    </citation>
    <scope>NUCLEOTIDE SEQUENCE [LARGE SCALE GENOMIC DNA]</scope>
    <source>
        <strain evidence="13">SPO-2</strain>
    </source>
</reference>
<keyword evidence="11" id="KW-0999">Mitochondrion inner membrane</keyword>
<keyword evidence="8 11" id="KW-0560">Oxidoreductase</keyword>
<dbReference type="InterPro" id="IPR050074">
    <property type="entry name" value="DHO_dehydrogenase"/>
</dbReference>
<evidence type="ECO:0000256" key="6">
    <source>
        <dbReference type="ARBA" id="ARBA00022630"/>
    </source>
</evidence>
<comment type="caution">
    <text evidence="13">The sequence shown here is derived from an EMBL/GenBank/DDBJ whole genome shotgun (WGS) entry which is preliminary data.</text>
</comment>
<accession>A0AAV7KFE2</accession>
<dbReference type="EMBL" id="JAKMXF010000066">
    <property type="protein sequence ID" value="KAI6659319.1"/>
    <property type="molecule type" value="Genomic_DNA"/>
</dbReference>
<comment type="subcellular location">
    <subcellularLocation>
        <location evidence="1">Membrane</location>
    </subcellularLocation>
    <subcellularLocation>
        <location evidence="11">Mitochondrion inner membrane</location>
        <topology evidence="11">Single-pass membrane protein</topology>
    </subcellularLocation>
</comment>
<dbReference type="InterPro" id="IPR005720">
    <property type="entry name" value="Dihydroorotate_DH_cat"/>
</dbReference>
<evidence type="ECO:0000313" key="14">
    <source>
        <dbReference type="Proteomes" id="UP001165289"/>
    </source>
</evidence>
<comment type="catalytic activity">
    <reaction evidence="10 11">
        <text>(S)-dihydroorotate + a quinone = orotate + a quinol</text>
        <dbReference type="Rhea" id="RHEA:30187"/>
        <dbReference type="ChEBI" id="CHEBI:24646"/>
        <dbReference type="ChEBI" id="CHEBI:30839"/>
        <dbReference type="ChEBI" id="CHEBI:30864"/>
        <dbReference type="ChEBI" id="CHEBI:132124"/>
        <dbReference type="EC" id="1.3.5.2"/>
    </reaction>
</comment>
<dbReference type="InterPro" id="IPR001295">
    <property type="entry name" value="Dihydroorotate_DH_CS"/>
</dbReference>
<dbReference type="NCBIfam" id="NF003652">
    <property type="entry name" value="PRK05286.2-5"/>
    <property type="match status" value="1"/>
</dbReference>
<dbReference type="PANTHER" id="PTHR48109">
    <property type="entry name" value="DIHYDROOROTATE DEHYDROGENASE (QUINONE), MITOCHONDRIAL-RELATED"/>
    <property type="match status" value="1"/>
</dbReference>
<dbReference type="InterPro" id="IPR013785">
    <property type="entry name" value="Aldolase_TIM"/>
</dbReference>
<protein>
    <recommendedName>
        <fullName evidence="5 11">Dihydroorotate dehydrogenase (quinone), mitochondrial</fullName>
        <shortName evidence="11">DHOdehase</shortName>
        <ecNumber evidence="4 11">1.3.5.2</ecNumber>
    </recommendedName>
</protein>
<evidence type="ECO:0000256" key="2">
    <source>
        <dbReference type="ARBA" id="ARBA00005161"/>
    </source>
</evidence>
<comment type="cofactor">
    <cofactor evidence="11">
        <name>FMN</name>
        <dbReference type="ChEBI" id="CHEBI:58210"/>
    </cofactor>
    <text evidence="11">Binds 1 FMN per subunit.</text>
</comment>
<organism evidence="13 14">
    <name type="scientific">Oopsacas minuta</name>
    <dbReference type="NCBI Taxonomy" id="111878"/>
    <lineage>
        <taxon>Eukaryota</taxon>
        <taxon>Metazoa</taxon>
        <taxon>Porifera</taxon>
        <taxon>Hexactinellida</taxon>
        <taxon>Hexasterophora</taxon>
        <taxon>Lyssacinosida</taxon>
        <taxon>Leucopsacidae</taxon>
        <taxon>Oopsacas</taxon>
    </lineage>
</organism>
<comment type="pathway">
    <text evidence="2 11">Pyrimidine metabolism; UMP biosynthesis via de novo pathway; orotate from (S)-dihydroorotate (quinone route): step 1/1.</text>
</comment>
<dbReference type="Proteomes" id="UP001165289">
    <property type="component" value="Unassembled WGS sequence"/>
</dbReference>
<dbReference type="CDD" id="cd04738">
    <property type="entry name" value="DHOD_2_like"/>
    <property type="match status" value="1"/>
</dbReference>
<evidence type="ECO:0000256" key="10">
    <source>
        <dbReference type="ARBA" id="ARBA00048639"/>
    </source>
</evidence>
<evidence type="ECO:0000256" key="1">
    <source>
        <dbReference type="ARBA" id="ARBA00004370"/>
    </source>
</evidence>
<evidence type="ECO:0000259" key="12">
    <source>
        <dbReference type="Pfam" id="PF01180"/>
    </source>
</evidence>
<dbReference type="PROSITE" id="PS00912">
    <property type="entry name" value="DHODEHASE_2"/>
    <property type="match status" value="1"/>
</dbReference>
<dbReference type="EC" id="1.3.5.2" evidence="4 11"/>
<keyword evidence="14" id="KW-1185">Reference proteome</keyword>
<keyword evidence="6 11" id="KW-0285">Flavoprotein</keyword>
<comment type="similarity">
    <text evidence="3 11">Belongs to the dihydroorotate dehydrogenase family. Type 2 subfamily.</text>
</comment>
<dbReference type="GO" id="GO:0009220">
    <property type="term" value="P:pyrimidine ribonucleotide biosynthetic process"/>
    <property type="evidence" value="ECO:0007669"/>
    <property type="project" value="TreeGrafter"/>
</dbReference>
<keyword evidence="9" id="KW-0472">Membrane</keyword>
<evidence type="ECO:0000256" key="4">
    <source>
        <dbReference type="ARBA" id="ARBA00012791"/>
    </source>
</evidence>
<evidence type="ECO:0000313" key="13">
    <source>
        <dbReference type="EMBL" id="KAI6659319.1"/>
    </source>
</evidence>
<evidence type="ECO:0000256" key="8">
    <source>
        <dbReference type="ARBA" id="ARBA00023002"/>
    </source>
</evidence>
<keyword evidence="7 11" id="KW-0288">FMN</keyword>
<dbReference type="GO" id="GO:0005743">
    <property type="term" value="C:mitochondrial inner membrane"/>
    <property type="evidence" value="ECO:0007669"/>
    <property type="project" value="UniProtKB-SubCell"/>
</dbReference>
<evidence type="ECO:0000256" key="11">
    <source>
        <dbReference type="RuleBase" id="RU361255"/>
    </source>
</evidence>
<dbReference type="GO" id="GO:0006207">
    <property type="term" value="P:'de novo' pyrimidine nucleobase biosynthetic process"/>
    <property type="evidence" value="ECO:0007669"/>
    <property type="project" value="InterPro"/>
</dbReference>
<name>A0AAV7KFE2_9METZ</name>
<evidence type="ECO:0000256" key="5">
    <source>
        <dbReference type="ARBA" id="ARBA00017599"/>
    </source>
</evidence>
<dbReference type="SUPFAM" id="SSF51395">
    <property type="entry name" value="FMN-linked oxidoreductases"/>
    <property type="match status" value="1"/>
</dbReference>